<name>A0A5D3YI77_9BACT</name>
<dbReference type="PANTHER" id="PTHR34990">
    <property type="entry name" value="UDP-2,3-DIACYLGLUCOSAMINE HYDROLASE-RELATED"/>
    <property type="match status" value="1"/>
</dbReference>
<dbReference type="InterPro" id="IPR029052">
    <property type="entry name" value="Metallo-depent_PP-like"/>
</dbReference>
<dbReference type="InterPro" id="IPR043461">
    <property type="entry name" value="LpxH-like"/>
</dbReference>
<dbReference type="Pfam" id="PF00149">
    <property type="entry name" value="Metallophos"/>
    <property type="match status" value="1"/>
</dbReference>
<dbReference type="GO" id="GO:0008758">
    <property type="term" value="F:UDP-2,3-diacylglucosamine hydrolase activity"/>
    <property type="evidence" value="ECO:0007669"/>
    <property type="project" value="TreeGrafter"/>
</dbReference>
<keyword evidence="1" id="KW-1003">Cell membrane</keyword>
<dbReference type="SUPFAM" id="SSF56300">
    <property type="entry name" value="Metallo-dependent phosphatases"/>
    <property type="match status" value="1"/>
</dbReference>
<dbReference type="GO" id="GO:0046872">
    <property type="term" value="F:metal ion binding"/>
    <property type="evidence" value="ECO:0007669"/>
    <property type="project" value="UniProtKB-KW"/>
</dbReference>
<evidence type="ECO:0000256" key="4">
    <source>
        <dbReference type="ARBA" id="ARBA00023136"/>
    </source>
</evidence>
<keyword evidence="5" id="KW-0464">Manganese</keyword>
<dbReference type="PANTHER" id="PTHR34990:SF2">
    <property type="entry name" value="BLL8164 PROTEIN"/>
    <property type="match status" value="1"/>
</dbReference>
<evidence type="ECO:0000256" key="3">
    <source>
        <dbReference type="ARBA" id="ARBA00022723"/>
    </source>
</evidence>
<dbReference type="GO" id="GO:0016020">
    <property type="term" value="C:membrane"/>
    <property type="evidence" value="ECO:0007669"/>
    <property type="project" value="GOC"/>
</dbReference>
<keyword evidence="4" id="KW-0472">Membrane</keyword>
<dbReference type="OrthoDB" id="9802481at2"/>
<evidence type="ECO:0000259" key="6">
    <source>
        <dbReference type="Pfam" id="PF00149"/>
    </source>
</evidence>
<sequence length="272" mass="31428">MDNKRAVDIVVLSDLHLGTVGCHAVELTQYLNSIEPELLILNGDIFDMWNFKKYYWPDSHMQVVKCFLSMMSNGTDIYYLTGNHDEVIRKISSLQLGPLFVKDKLVLDLNGEKCWIFHGDIFDITMKQTKWVAKIGGKGYDMLILLNRLVNWILRKAGRSKISLSKRIKDSVKKAVRFIEDFEVAAMDLAIQNEYDYVICGHIHQPKIRGYQNENGSVIYMNSGDWIENLTALEYDGGEWNMYKYAEDEFIDKDASVVVPVRQEIKEVTVIR</sequence>
<organism evidence="7 8">
    <name type="scientific">Fodinibius salinus</name>
    <dbReference type="NCBI Taxonomy" id="860790"/>
    <lineage>
        <taxon>Bacteria</taxon>
        <taxon>Pseudomonadati</taxon>
        <taxon>Balneolota</taxon>
        <taxon>Balneolia</taxon>
        <taxon>Balneolales</taxon>
        <taxon>Balneolaceae</taxon>
        <taxon>Fodinibius</taxon>
    </lineage>
</organism>
<evidence type="ECO:0000256" key="5">
    <source>
        <dbReference type="ARBA" id="ARBA00023211"/>
    </source>
</evidence>
<dbReference type="CDD" id="cd07398">
    <property type="entry name" value="MPP_YbbF-LpxH"/>
    <property type="match status" value="1"/>
</dbReference>
<dbReference type="RefSeq" id="WP_148899518.1">
    <property type="nucleotide sequence ID" value="NZ_VNHY01000004.1"/>
</dbReference>
<accession>A0A5D3YI77</accession>
<evidence type="ECO:0000256" key="1">
    <source>
        <dbReference type="ARBA" id="ARBA00022475"/>
    </source>
</evidence>
<protein>
    <submittedName>
        <fullName evidence="7">UDP-2,3-diacylglucosamine pyrophosphatase LpxH</fullName>
    </submittedName>
</protein>
<keyword evidence="3" id="KW-0479">Metal-binding</keyword>
<evidence type="ECO:0000256" key="2">
    <source>
        <dbReference type="ARBA" id="ARBA00022519"/>
    </source>
</evidence>
<comment type="caution">
    <text evidence="7">The sequence shown here is derived from an EMBL/GenBank/DDBJ whole genome shotgun (WGS) entry which is preliminary data.</text>
</comment>
<keyword evidence="2" id="KW-0997">Cell inner membrane</keyword>
<evidence type="ECO:0000313" key="7">
    <source>
        <dbReference type="EMBL" id="TYP91940.1"/>
    </source>
</evidence>
<evidence type="ECO:0000313" key="8">
    <source>
        <dbReference type="Proteomes" id="UP000324595"/>
    </source>
</evidence>
<feature type="domain" description="Calcineurin-like phosphoesterase" evidence="6">
    <location>
        <begin position="9"/>
        <end position="206"/>
    </location>
</feature>
<dbReference type="AlphaFoldDB" id="A0A5D3YI77"/>
<reference evidence="7 8" key="1">
    <citation type="submission" date="2019-07" db="EMBL/GenBank/DDBJ databases">
        <title>Genomic Encyclopedia of Archaeal and Bacterial Type Strains, Phase II (KMG-II): from individual species to whole genera.</title>
        <authorList>
            <person name="Goeker M."/>
        </authorList>
    </citation>
    <scope>NUCLEOTIDE SEQUENCE [LARGE SCALE GENOMIC DNA]</scope>
    <source>
        <strain evidence="7 8">DSM 21935</strain>
    </source>
</reference>
<dbReference type="GO" id="GO:0009245">
    <property type="term" value="P:lipid A biosynthetic process"/>
    <property type="evidence" value="ECO:0007669"/>
    <property type="project" value="TreeGrafter"/>
</dbReference>
<dbReference type="InterPro" id="IPR004843">
    <property type="entry name" value="Calcineurin-like_PHP"/>
</dbReference>
<dbReference type="Gene3D" id="3.60.21.10">
    <property type="match status" value="1"/>
</dbReference>
<dbReference type="EMBL" id="VNHY01000004">
    <property type="protein sequence ID" value="TYP91940.1"/>
    <property type="molecule type" value="Genomic_DNA"/>
</dbReference>
<dbReference type="Proteomes" id="UP000324595">
    <property type="component" value="Unassembled WGS sequence"/>
</dbReference>
<gene>
    <name evidence="7" type="ORF">LX73_2183</name>
</gene>
<keyword evidence="8" id="KW-1185">Reference proteome</keyword>
<proteinExistence type="predicted"/>